<accession>A0A6M3M3F8</accession>
<reference evidence="2" key="1">
    <citation type="submission" date="2020-03" db="EMBL/GenBank/DDBJ databases">
        <title>The deep terrestrial virosphere.</title>
        <authorList>
            <person name="Holmfeldt K."/>
            <person name="Nilsson E."/>
            <person name="Simone D."/>
            <person name="Lopez-Fernandez M."/>
            <person name="Wu X."/>
            <person name="de Brujin I."/>
            <person name="Lundin D."/>
            <person name="Andersson A."/>
            <person name="Bertilsson S."/>
            <person name="Dopson M."/>
        </authorList>
    </citation>
    <scope>NUCLEOTIDE SEQUENCE</scope>
    <source>
        <strain evidence="2">MM171A01142</strain>
        <strain evidence="3">MM171B00834</strain>
    </source>
</reference>
<evidence type="ECO:0000256" key="1">
    <source>
        <dbReference type="SAM" id="Phobius"/>
    </source>
</evidence>
<dbReference type="SUPFAM" id="SSF57987">
    <property type="entry name" value="Inovirus (filamentous phage) major coat protein"/>
    <property type="match status" value="1"/>
</dbReference>
<proteinExistence type="predicted"/>
<keyword evidence="1" id="KW-0472">Membrane</keyword>
<dbReference type="Pfam" id="PF05356">
    <property type="entry name" value="Phage_Coat_B"/>
    <property type="match status" value="1"/>
</dbReference>
<dbReference type="InterPro" id="IPR008020">
    <property type="entry name" value="G8P"/>
</dbReference>
<feature type="transmembrane region" description="Helical" evidence="1">
    <location>
        <begin position="43"/>
        <end position="61"/>
    </location>
</feature>
<evidence type="ECO:0000313" key="3">
    <source>
        <dbReference type="EMBL" id="QJB03244.1"/>
    </source>
</evidence>
<keyword evidence="1" id="KW-0812">Transmembrane</keyword>
<dbReference type="EMBL" id="MT143644">
    <property type="protein sequence ID" value="QJA99338.1"/>
    <property type="molecule type" value="Genomic_DNA"/>
</dbReference>
<sequence>MKNRLRKVAGLVVSVAPLALVSVPTQAAIDVTPITDALTDVNAIGIAVFTLIVGAAVYKWIRRAM</sequence>
<keyword evidence="1" id="KW-1133">Transmembrane helix</keyword>
<gene>
    <name evidence="2" type="ORF">MM171A01142_0007</name>
    <name evidence="3" type="ORF">MM171B00834_0010</name>
</gene>
<dbReference type="AlphaFoldDB" id="A0A6M3M3F8"/>
<name>A0A6M3M3F8_9ZZZZ</name>
<evidence type="ECO:0000313" key="2">
    <source>
        <dbReference type="EMBL" id="QJA99338.1"/>
    </source>
</evidence>
<protein>
    <submittedName>
        <fullName evidence="2">Putative capsid protein</fullName>
    </submittedName>
</protein>
<dbReference type="EMBL" id="MT143833">
    <property type="protein sequence ID" value="QJB03244.1"/>
    <property type="molecule type" value="Genomic_DNA"/>
</dbReference>
<organism evidence="2">
    <name type="scientific">viral metagenome</name>
    <dbReference type="NCBI Taxonomy" id="1070528"/>
    <lineage>
        <taxon>unclassified sequences</taxon>
        <taxon>metagenomes</taxon>
        <taxon>organismal metagenomes</taxon>
    </lineage>
</organism>